<feature type="region of interest" description="Disordered" evidence="1">
    <location>
        <begin position="678"/>
        <end position="699"/>
    </location>
</feature>
<proteinExistence type="predicted"/>
<dbReference type="AlphaFoldDB" id="A0A9D4UKU1"/>
<feature type="compositionally biased region" description="Polar residues" evidence="1">
    <location>
        <begin position="448"/>
        <end position="476"/>
    </location>
</feature>
<feature type="region of interest" description="Disordered" evidence="1">
    <location>
        <begin position="601"/>
        <end position="631"/>
    </location>
</feature>
<feature type="region of interest" description="Disordered" evidence="1">
    <location>
        <begin position="313"/>
        <end position="343"/>
    </location>
</feature>
<sequence length="699" mass="76144">MEPPEAHPCSADWSPRISFSYGFVTKQRISSPAKHSPIHDSDFEFSSFDIGPDLTPKWCMLSADELFSDGKLRLVEGSSGFGMTESEWREEGGISICRDNVDDICYGEAENFDAFERKLPTIRARKVGKEVADDGSVSRRSEDGPNPADALRSFTNRGDLISAFRKQEKERLPASREDTYSAQMLGTCENAGECTLPTSREDAVPLQRCKDAANREAVQKIEMGTKGSKRRSPTSREDLMPAYKPENGSKASKLRAPTSREELLLACGRSHNKATMEASIGKARESTNRECLKSPGMVAVKCDETRTPVRWRGEALSSSKRNKEDEHASQLRRLSRNPRSASMTMGSFSQLANRTCVSLDNSRCPSPSRSFSLPATTPTSPTASRPFSVVSASSSSSSGYRNRIKDFFQLKSKQAPKLETEISPTSCSRMPLSPSSFLPFFRRKAESGTASDSTRSLPQQAQEKPCASKQNLSYSGESKEQKIIATTSQGQVSSLHKDLDNASVKLAHIAITDPEQNAFINLSSSDPLTPSVVDKSGHNANAKPATGSGQRIRHSYSLPHEKLVLGKDGQIVLGINENLWKEASINVKSNMILRDIHAKQSNHKGSTRGNMVSSGGRSLGRHHNKGLERPLPYTSSVRVTPVLNVPSCITPSLRKAKSSSSKHNSFSFSRIFLRGKALAGSGSGSGSGSTPIAPTCEGR</sequence>
<protein>
    <submittedName>
        <fullName evidence="2">Uncharacterized protein</fullName>
    </submittedName>
</protein>
<feature type="region of interest" description="Disordered" evidence="1">
    <location>
        <begin position="448"/>
        <end position="480"/>
    </location>
</feature>
<dbReference type="EMBL" id="JABFUD020000015">
    <property type="protein sequence ID" value="KAI5069695.1"/>
    <property type="molecule type" value="Genomic_DNA"/>
</dbReference>
<dbReference type="Proteomes" id="UP000886520">
    <property type="component" value="Chromosome 15"/>
</dbReference>
<gene>
    <name evidence="2" type="ORF">GOP47_0015996</name>
</gene>
<evidence type="ECO:0000256" key="1">
    <source>
        <dbReference type="SAM" id="MobiDB-lite"/>
    </source>
</evidence>
<feature type="compositionally biased region" description="Polar residues" evidence="1">
    <location>
        <begin position="607"/>
        <end position="616"/>
    </location>
</feature>
<name>A0A9D4UKU1_ADICA</name>
<organism evidence="2 3">
    <name type="scientific">Adiantum capillus-veneris</name>
    <name type="common">Maidenhair fern</name>
    <dbReference type="NCBI Taxonomy" id="13818"/>
    <lineage>
        <taxon>Eukaryota</taxon>
        <taxon>Viridiplantae</taxon>
        <taxon>Streptophyta</taxon>
        <taxon>Embryophyta</taxon>
        <taxon>Tracheophyta</taxon>
        <taxon>Polypodiopsida</taxon>
        <taxon>Polypodiidae</taxon>
        <taxon>Polypodiales</taxon>
        <taxon>Pteridineae</taxon>
        <taxon>Pteridaceae</taxon>
        <taxon>Vittarioideae</taxon>
        <taxon>Adiantum</taxon>
    </lineage>
</organism>
<feature type="compositionally biased region" description="Basic and acidic residues" evidence="1">
    <location>
        <begin position="129"/>
        <end position="143"/>
    </location>
</feature>
<accession>A0A9D4UKU1</accession>
<feature type="region of interest" description="Disordered" evidence="1">
    <location>
        <begin position="129"/>
        <end position="151"/>
    </location>
</feature>
<reference evidence="2" key="1">
    <citation type="submission" date="2021-01" db="EMBL/GenBank/DDBJ databases">
        <title>Adiantum capillus-veneris genome.</title>
        <authorList>
            <person name="Fang Y."/>
            <person name="Liao Q."/>
        </authorList>
    </citation>
    <scope>NUCLEOTIDE SEQUENCE</scope>
    <source>
        <strain evidence="2">H3</strain>
        <tissue evidence="2">Leaf</tissue>
    </source>
</reference>
<dbReference type="OrthoDB" id="1927989at2759"/>
<feature type="region of interest" description="Disordered" evidence="1">
    <location>
        <begin position="222"/>
        <end position="257"/>
    </location>
</feature>
<feature type="compositionally biased region" description="Low complexity" evidence="1">
    <location>
        <begin position="370"/>
        <end position="398"/>
    </location>
</feature>
<evidence type="ECO:0000313" key="2">
    <source>
        <dbReference type="EMBL" id="KAI5069695.1"/>
    </source>
</evidence>
<feature type="region of interest" description="Disordered" evidence="1">
    <location>
        <begin position="367"/>
        <end position="399"/>
    </location>
</feature>
<keyword evidence="3" id="KW-1185">Reference proteome</keyword>
<comment type="caution">
    <text evidence="2">The sequence shown here is derived from an EMBL/GenBank/DDBJ whole genome shotgun (WGS) entry which is preliminary data.</text>
</comment>
<evidence type="ECO:0000313" key="3">
    <source>
        <dbReference type="Proteomes" id="UP000886520"/>
    </source>
</evidence>